<reference evidence="2" key="1">
    <citation type="journal article" date="2022" name="Mol. Ecol. Resour.">
        <title>The genomes of chicory, endive, great burdock and yacon provide insights into Asteraceae palaeo-polyploidization history and plant inulin production.</title>
        <authorList>
            <person name="Fan W."/>
            <person name="Wang S."/>
            <person name="Wang H."/>
            <person name="Wang A."/>
            <person name="Jiang F."/>
            <person name="Liu H."/>
            <person name="Zhao H."/>
            <person name="Xu D."/>
            <person name="Zhang Y."/>
        </authorList>
    </citation>
    <scope>NUCLEOTIDE SEQUENCE [LARGE SCALE GENOMIC DNA]</scope>
    <source>
        <strain evidence="2">cv. Niubang</strain>
    </source>
</reference>
<sequence>MNRTRITLCCCLICNPADVYPNSGASFRSLVLLVRLSCSLFLWTNTRLDWSRIRISLFLSRRTLISGLV</sequence>
<comment type="caution">
    <text evidence="1">The sequence shown here is derived from an EMBL/GenBank/DDBJ whole genome shotgun (WGS) entry which is preliminary data.</text>
</comment>
<proteinExistence type="predicted"/>
<keyword evidence="2" id="KW-1185">Reference proteome</keyword>
<reference evidence="1 2" key="2">
    <citation type="journal article" date="2022" name="Mol. Ecol. Resour.">
        <title>The genomes of chicory, endive, great burdock and yacon provide insights into Asteraceae paleo-polyploidization history and plant inulin production.</title>
        <authorList>
            <person name="Fan W."/>
            <person name="Wang S."/>
            <person name="Wang H."/>
            <person name="Wang A."/>
            <person name="Jiang F."/>
            <person name="Liu H."/>
            <person name="Zhao H."/>
            <person name="Xu D."/>
            <person name="Zhang Y."/>
        </authorList>
    </citation>
    <scope>NUCLEOTIDE SEQUENCE [LARGE SCALE GENOMIC DNA]</scope>
    <source>
        <strain evidence="2">cv. Niubang</strain>
    </source>
</reference>
<evidence type="ECO:0000313" key="1">
    <source>
        <dbReference type="EMBL" id="KAI3681638.1"/>
    </source>
</evidence>
<accession>A0ACB8YDF2</accession>
<dbReference type="EMBL" id="CM042059">
    <property type="protein sequence ID" value="KAI3681638.1"/>
    <property type="molecule type" value="Genomic_DNA"/>
</dbReference>
<evidence type="ECO:0000313" key="2">
    <source>
        <dbReference type="Proteomes" id="UP001055879"/>
    </source>
</evidence>
<protein>
    <submittedName>
        <fullName evidence="1">Uncharacterized protein</fullName>
    </submittedName>
</protein>
<gene>
    <name evidence="1" type="ORF">L6452_36440</name>
</gene>
<dbReference type="Proteomes" id="UP001055879">
    <property type="component" value="Linkage Group LG13"/>
</dbReference>
<organism evidence="1 2">
    <name type="scientific">Arctium lappa</name>
    <name type="common">Greater burdock</name>
    <name type="synonym">Lappa major</name>
    <dbReference type="NCBI Taxonomy" id="4217"/>
    <lineage>
        <taxon>Eukaryota</taxon>
        <taxon>Viridiplantae</taxon>
        <taxon>Streptophyta</taxon>
        <taxon>Embryophyta</taxon>
        <taxon>Tracheophyta</taxon>
        <taxon>Spermatophyta</taxon>
        <taxon>Magnoliopsida</taxon>
        <taxon>eudicotyledons</taxon>
        <taxon>Gunneridae</taxon>
        <taxon>Pentapetalae</taxon>
        <taxon>asterids</taxon>
        <taxon>campanulids</taxon>
        <taxon>Asterales</taxon>
        <taxon>Asteraceae</taxon>
        <taxon>Carduoideae</taxon>
        <taxon>Cardueae</taxon>
        <taxon>Arctiinae</taxon>
        <taxon>Arctium</taxon>
    </lineage>
</organism>
<name>A0ACB8YDF2_ARCLA</name>